<dbReference type="Proteomes" id="UP000177010">
    <property type="component" value="Unassembled WGS sequence"/>
</dbReference>
<dbReference type="RefSeq" id="WP_070367655.1">
    <property type="nucleotide sequence ID" value="NZ_JAZHVW010000001.1"/>
</dbReference>
<dbReference type="STRING" id="481719.LASUN_10520"/>
<protein>
    <submittedName>
        <fullName evidence="2">Uncharacterized protein</fullName>
    </submittedName>
</protein>
<reference evidence="2 3" key="1">
    <citation type="submission" date="2016-09" db="EMBL/GenBank/DDBJ databases">
        <title>Genome Sequence of Lactobacillus sunkii Strain CG01.</title>
        <authorList>
            <person name="Poehlein A."/>
            <person name="Gabris C."/>
            <person name="Bengelsdorf F.R."/>
            <person name="Duerre P."/>
            <person name="Daniel R."/>
        </authorList>
    </citation>
    <scope>NUCLEOTIDE SEQUENCE [LARGE SCALE GENOMIC DNA]</scope>
    <source>
        <strain evidence="2 3">CG_D</strain>
    </source>
</reference>
<sequence>MKTKTMIATALITAGLGIGAASSPANAANWHNGTPKFLRGNYRHAAGHVYDVVNGHYKLVKNYHVVTITKHTIQEMAGGGDPDSIKNVRYVYLGHHTYEFKGNLAFYGPGIRYRRVHYSGHKIKIKDGWLSNHKVHWDHYYGWHNRY</sequence>
<feature type="chain" id="PRO_5009449541" evidence="1">
    <location>
        <begin position="28"/>
        <end position="147"/>
    </location>
</feature>
<evidence type="ECO:0000256" key="1">
    <source>
        <dbReference type="SAM" id="SignalP"/>
    </source>
</evidence>
<dbReference type="EMBL" id="MIQE01000010">
    <property type="protein sequence ID" value="OFA11443.1"/>
    <property type="molecule type" value="Genomic_DNA"/>
</dbReference>
<comment type="caution">
    <text evidence="2">The sequence shown here is derived from an EMBL/GenBank/DDBJ whole genome shotgun (WGS) entry which is preliminary data.</text>
</comment>
<evidence type="ECO:0000313" key="3">
    <source>
        <dbReference type="Proteomes" id="UP000177010"/>
    </source>
</evidence>
<feature type="signal peptide" evidence="1">
    <location>
        <begin position="1"/>
        <end position="27"/>
    </location>
</feature>
<organism evidence="2 3">
    <name type="scientific">Lentilactobacillus sunkii</name>
    <dbReference type="NCBI Taxonomy" id="481719"/>
    <lineage>
        <taxon>Bacteria</taxon>
        <taxon>Bacillati</taxon>
        <taxon>Bacillota</taxon>
        <taxon>Bacilli</taxon>
        <taxon>Lactobacillales</taxon>
        <taxon>Lactobacillaceae</taxon>
        <taxon>Lentilactobacillus</taxon>
    </lineage>
</organism>
<gene>
    <name evidence="2" type="ORF">LASUN_10520</name>
</gene>
<dbReference type="AlphaFoldDB" id="A0A1E7XEA3"/>
<accession>A0A1E7XEA3</accession>
<proteinExistence type="predicted"/>
<name>A0A1E7XEA3_9LACO</name>
<keyword evidence="1" id="KW-0732">Signal</keyword>
<evidence type="ECO:0000313" key="2">
    <source>
        <dbReference type="EMBL" id="OFA11443.1"/>
    </source>
</evidence>